<evidence type="ECO:0000313" key="2">
    <source>
        <dbReference type="EMBL" id="TRY80711.1"/>
    </source>
</evidence>
<gene>
    <name evidence="2" type="ORF">TCAL_14484</name>
</gene>
<proteinExistence type="predicted"/>
<evidence type="ECO:0000313" key="3">
    <source>
        <dbReference type="Proteomes" id="UP000318571"/>
    </source>
</evidence>
<dbReference type="InterPro" id="IPR058698">
    <property type="entry name" value="CUB_metazoa"/>
</dbReference>
<dbReference type="STRING" id="6832.A0A553PSQ8"/>
<protein>
    <recommendedName>
        <fullName evidence="1">CUB domain-containing protein</fullName>
    </recommendedName>
</protein>
<dbReference type="PANTHER" id="PTHR33236:SF4">
    <property type="entry name" value="CUB DOMAIN-CONTAINING PROTEIN"/>
    <property type="match status" value="1"/>
</dbReference>
<accession>A0A553PSQ8</accession>
<comment type="caution">
    <text evidence="2">The sequence shown here is derived from an EMBL/GenBank/DDBJ whole genome shotgun (WGS) entry which is preliminary data.</text>
</comment>
<dbReference type="PANTHER" id="PTHR33236">
    <property type="entry name" value="INTRAFLAGELLAR TRANSPORT PROTEIN 122 FAMILY PROTEIN-RELATED"/>
    <property type="match status" value="1"/>
</dbReference>
<dbReference type="OMA" id="MSKEHAP"/>
<feature type="domain" description="CUB" evidence="1">
    <location>
        <begin position="6"/>
        <end position="164"/>
    </location>
</feature>
<dbReference type="EMBL" id="VCGU01000001">
    <property type="protein sequence ID" value="TRY80711.1"/>
    <property type="molecule type" value="Genomic_DNA"/>
</dbReference>
<sequence length="167" mass="18212">MLVHPPDGCLQYHTELDGRFTTFNFLPTNDNHLAQQQYSICIRQEEGFCCIQYMVCNDVAETGMTLNTKAMEIPMMGFTDTYCSMDYVGIAGSGGVCNTAPGGALVSRYCGTKLNFVDMSKEHAPICDCTAPFAVEIRTDGISDVVGDTANTAKSRGICLEYTQIPC</sequence>
<dbReference type="Pfam" id="PF26080">
    <property type="entry name" value="CUB_animal"/>
    <property type="match status" value="1"/>
</dbReference>
<organism evidence="2 3">
    <name type="scientific">Tigriopus californicus</name>
    <name type="common">Marine copepod</name>
    <dbReference type="NCBI Taxonomy" id="6832"/>
    <lineage>
        <taxon>Eukaryota</taxon>
        <taxon>Metazoa</taxon>
        <taxon>Ecdysozoa</taxon>
        <taxon>Arthropoda</taxon>
        <taxon>Crustacea</taxon>
        <taxon>Multicrustacea</taxon>
        <taxon>Hexanauplia</taxon>
        <taxon>Copepoda</taxon>
        <taxon>Harpacticoida</taxon>
        <taxon>Harpacticidae</taxon>
        <taxon>Tigriopus</taxon>
    </lineage>
</organism>
<keyword evidence="3" id="KW-1185">Reference proteome</keyword>
<name>A0A553PSQ8_TIGCA</name>
<reference evidence="2 3" key="1">
    <citation type="journal article" date="2018" name="Nat. Ecol. Evol.">
        <title>Genomic signatures of mitonuclear coevolution across populations of Tigriopus californicus.</title>
        <authorList>
            <person name="Barreto F.S."/>
            <person name="Watson E.T."/>
            <person name="Lima T.G."/>
            <person name="Willett C.S."/>
            <person name="Edmands S."/>
            <person name="Li W."/>
            <person name="Burton R.S."/>
        </authorList>
    </citation>
    <scope>NUCLEOTIDE SEQUENCE [LARGE SCALE GENOMIC DNA]</scope>
    <source>
        <strain evidence="2 3">San Diego</strain>
    </source>
</reference>
<dbReference type="Proteomes" id="UP000318571">
    <property type="component" value="Chromosome 12"/>
</dbReference>
<dbReference type="AlphaFoldDB" id="A0A553PSQ8"/>
<evidence type="ECO:0000259" key="1">
    <source>
        <dbReference type="Pfam" id="PF26080"/>
    </source>
</evidence>